<proteinExistence type="predicted"/>
<dbReference type="EMBL" id="MT418680">
    <property type="protein sequence ID" value="QKF94373.1"/>
    <property type="molecule type" value="Genomic_DNA"/>
</dbReference>
<sequence>MKYYIDYVCLKLYMNKVKTSYLVSFRMKDKKVIHIRMFDKNSEAKSFINTLYTKKINKEPYNVHDSITNHTFNLSVLDGKYRINKIALINKA</sequence>
<keyword evidence="2" id="KW-1185">Reference proteome</keyword>
<gene>
    <name evidence="1" type="ORF">Fadolivirus_1_915</name>
</gene>
<organism evidence="1 2">
    <name type="scientific">Fadolivirus FV1/VV64</name>
    <dbReference type="NCBI Taxonomy" id="3070911"/>
    <lineage>
        <taxon>Viruses</taxon>
        <taxon>Varidnaviria</taxon>
        <taxon>Bamfordvirae</taxon>
        <taxon>Nucleocytoviricota</taxon>
        <taxon>Megaviricetes</taxon>
        <taxon>Imitervirales</taxon>
        <taxon>Mimiviridae</taxon>
        <taxon>Klosneuvirinae</taxon>
        <taxon>Fadolivirus</taxon>
        <taxon>Fadolivirus algeromassiliense</taxon>
    </lineage>
</organism>
<accession>A0A7D3UR63</accession>
<reference evidence="1 2" key="1">
    <citation type="submission" date="2020-04" db="EMBL/GenBank/DDBJ databases">
        <title>Advantages and limits of metagenomic assembly and binning of a giant virus.</title>
        <authorList>
            <person name="Schulz F."/>
            <person name="Andreani J."/>
            <person name="Francis R."/>
            <person name="Boudjemaa H."/>
            <person name="Bou Khalil J.Y."/>
            <person name="Lee J."/>
            <person name="La Scola B."/>
            <person name="Woyke T."/>
        </authorList>
    </citation>
    <scope>NUCLEOTIDE SEQUENCE [LARGE SCALE GENOMIC DNA]</scope>
    <source>
        <strain evidence="1 2">FV1/VV64</strain>
    </source>
</reference>
<name>A0A7D3UR63_9VIRU</name>
<evidence type="ECO:0000313" key="1">
    <source>
        <dbReference type="EMBL" id="QKF94373.1"/>
    </source>
</evidence>
<protein>
    <submittedName>
        <fullName evidence="1">Uncharacterized protein</fullName>
    </submittedName>
</protein>
<evidence type="ECO:0000313" key="2">
    <source>
        <dbReference type="Proteomes" id="UP001162001"/>
    </source>
</evidence>
<dbReference type="Proteomes" id="UP001162001">
    <property type="component" value="Segment"/>
</dbReference>